<evidence type="ECO:0008006" key="3">
    <source>
        <dbReference type="Google" id="ProtNLM"/>
    </source>
</evidence>
<reference evidence="1" key="2">
    <citation type="submission" date="2020-11" db="EMBL/GenBank/DDBJ databases">
        <authorList>
            <person name="McCartney M.A."/>
            <person name="Auch B."/>
            <person name="Kono T."/>
            <person name="Mallez S."/>
            <person name="Becker A."/>
            <person name="Gohl D.M."/>
            <person name="Silverstein K.A.T."/>
            <person name="Koren S."/>
            <person name="Bechman K.B."/>
            <person name="Herman A."/>
            <person name="Abrahante J.E."/>
            <person name="Garbe J."/>
        </authorList>
    </citation>
    <scope>NUCLEOTIDE SEQUENCE</scope>
    <source>
        <strain evidence="1">Duluth1</strain>
        <tissue evidence="1">Whole animal</tissue>
    </source>
</reference>
<reference evidence="1" key="1">
    <citation type="journal article" date="2019" name="bioRxiv">
        <title>The Genome of the Zebra Mussel, Dreissena polymorpha: A Resource for Invasive Species Research.</title>
        <authorList>
            <person name="McCartney M.A."/>
            <person name="Auch B."/>
            <person name="Kono T."/>
            <person name="Mallez S."/>
            <person name="Zhang Y."/>
            <person name="Obille A."/>
            <person name="Becker A."/>
            <person name="Abrahante J.E."/>
            <person name="Garbe J."/>
            <person name="Badalamenti J.P."/>
            <person name="Herman A."/>
            <person name="Mangelson H."/>
            <person name="Liachko I."/>
            <person name="Sullivan S."/>
            <person name="Sone E.D."/>
            <person name="Koren S."/>
            <person name="Silverstein K.A.T."/>
            <person name="Beckman K.B."/>
            <person name="Gohl D.M."/>
        </authorList>
    </citation>
    <scope>NUCLEOTIDE SEQUENCE</scope>
    <source>
        <strain evidence="1">Duluth1</strain>
        <tissue evidence="1">Whole animal</tissue>
    </source>
</reference>
<comment type="caution">
    <text evidence="1">The sequence shown here is derived from an EMBL/GenBank/DDBJ whole genome shotgun (WGS) entry which is preliminary data.</text>
</comment>
<proteinExistence type="predicted"/>
<protein>
    <recommendedName>
        <fullName evidence="3">AIG1-type G domain-containing protein</fullName>
    </recommendedName>
</protein>
<dbReference type="InterPro" id="IPR027417">
    <property type="entry name" value="P-loop_NTPase"/>
</dbReference>
<dbReference type="Gene3D" id="3.40.50.300">
    <property type="entry name" value="P-loop containing nucleotide triphosphate hydrolases"/>
    <property type="match status" value="1"/>
</dbReference>
<dbReference type="AlphaFoldDB" id="A0A9D4IDG1"/>
<name>A0A9D4IDG1_DREPO</name>
<organism evidence="1 2">
    <name type="scientific">Dreissena polymorpha</name>
    <name type="common">Zebra mussel</name>
    <name type="synonym">Mytilus polymorpha</name>
    <dbReference type="NCBI Taxonomy" id="45954"/>
    <lineage>
        <taxon>Eukaryota</taxon>
        <taxon>Metazoa</taxon>
        <taxon>Spiralia</taxon>
        <taxon>Lophotrochozoa</taxon>
        <taxon>Mollusca</taxon>
        <taxon>Bivalvia</taxon>
        <taxon>Autobranchia</taxon>
        <taxon>Heteroconchia</taxon>
        <taxon>Euheterodonta</taxon>
        <taxon>Imparidentia</taxon>
        <taxon>Neoheterodontei</taxon>
        <taxon>Myida</taxon>
        <taxon>Dreissenoidea</taxon>
        <taxon>Dreissenidae</taxon>
        <taxon>Dreissena</taxon>
    </lineage>
</organism>
<accession>A0A9D4IDG1</accession>
<gene>
    <name evidence="1" type="ORF">DPMN_169519</name>
</gene>
<evidence type="ECO:0000313" key="2">
    <source>
        <dbReference type="Proteomes" id="UP000828390"/>
    </source>
</evidence>
<dbReference type="PANTHER" id="PTHR32046">
    <property type="entry name" value="G DOMAIN-CONTAINING PROTEIN"/>
    <property type="match status" value="1"/>
</dbReference>
<keyword evidence="2" id="KW-1185">Reference proteome</keyword>
<evidence type="ECO:0000313" key="1">
    <source>
        <dbReference type="EMBL" id="KAH3768307.1"/>
    </source>
</evidence>
<dbReference type="EMBL" id="JAIWYP010000009">
    <property type="protein sequence ID" value="KAH3768307.1"/>
    <property type="molecule type" value="Genomic_DNA"/>
</dbReference>
<sequence>MIDTPGFGDTRGLERDQEIVEQIRELFSEKPPKGVLYIDAVCFLIKAPDARLTPIQSYIFQSIMSLFGKDIEDNICSLITFADGMDPPVFAALGESGLPFGERFTFNNSGLFAKNAGLSQSCLSPMFWEMGLVSFRNFFKHLDTFATKSLQLTSDVLYERSRLEATIQNLQPKLDIGLNKINELKSEIKLFQDNKSIIADNKDFTYVVPTTHQEKRDLPRGIHVTNCINCHFTCHDNCMYANDDEKINCCAMNDGYCTICPDRCFWEQHANTPYIFTYKLVEETKTYSEMKKKYEEASGKILSQEQVLDQMGEELDEMVDTIEDMMIIVRDCNTKLAAIALRPNPLSMVEHIDLMIENEKMTKKKGWYERVQTLNRFRKRAMVTNEAEHFHREAKNLGMTGKKIQNKRTVFKRFKDLFGW</sequence>
<dbReference type="Proteomes" id="UP000828390">
    <property type="component" value="Unassembled WGS sequence"/>
</dbReference>
<dbReference type="PANTHER" id="PTHR32046:SF14">
    <property type="match status" value="1"/>
</dbReference>